<evidence type="ECO:0000256" key="4">
    <source>
        <dbReference type="ARBA" id="ARBA00023136"/>
    </source>
</evidence>
<dbReference type="RefSeq" id="WP_239313628.1">
    <property type="nucleotide sequence ID" value="NZ_BAAAZQ010000020.1"/>
</dbReference>
<name>A0ABQ4EZL4_9ACTN</name>
<organism evidence="5 6">
    <name type="scientific">Plantactinospora mayteni</name>
    <dbReference type="NCBI Taxonomy" id="566021"/>
    <lineage>
        <taxon>Bacteria</taxon>
        <taxon>Bacillati</taxon>
        <taxon>Actinomycetota</taxon>
        <taxon>Actinomycetes</taxon>
        <taxon>Micromonosporales</taxon>
        <taxon>Micromonosporaceae</taxon>
        <taxon>Plantactinospora</taxon>
    </lineage>
</organism>
<comment type="caution">
    <text evidence="5">The sequence shown here is derived from an EMBL/GenBank/DDBJ whole genome shotgun (WGS) entry which is preliminary data.</text>
</comment>
<comment type="subcellular location">
    <subcellularLocation>
        <location evidence="1">Golgi apparatus membrane</location>
        <topology evidence="1">Peripheral membrane protein</topology>
        <orientation evidence="1">Cytoplasmic side</orientation>
    </subcellularLocation>
</comment>
<proteinExistence type="predicted"/>
<keyword evidence="4" id="KW-0472">Membrane</keyword>
<reference evidence="5 6" key="1">
    <citation type="submission" date="2021-01" db="EMBL/GenBank/DDBJ databases">
        <title>Whole genome shotgun sequence of Plantactinospora mayteni NBRC 109088.</title>
        <authorList>
            <person name="Komaki H."/>
            <person name="Tamura T."/>
        </authorList>
    </citation>
    <scope>NUCLEOTIDE SEQUENCE [LARGE SCALE GENOMIC DNA]</scope>
    <source>
        <strain evidence="5 6">NBRC 109088</strain>
    </source>
</reference>
<dbReference type="Gene3D" id="1.10.3630.10">
    <property type="entry name" value="yeast vps74-n-term truncation variant domain like"/>
    <property type="match status" value="1"/>
</dbReference>
<evidence type="ECO:0000313" key="5">
    <source>
        <dbReference type="EMBL" id="GIH00114.1"/>
    </source>
</evidence>
<dbReference type="Pfam" id="PF05719">
    <property type="entry name" value="GPP34"/>
    <property type="match status" value="1"/>
</dbReference>
<dbReference type="EMBL" id="BONX01000050">
    <property type="protein sequence ID" value="GIH00114.1"/>
    <property type="molecule type" value="Genomic_DNA"/>
</dbReference>
<evidence type="ECO:0000313" key="6">
    <source>
        <dbReference type="Proteomes" id="UP000621500"/>
    </source>
</evidence>
<evidence type="ECO:0000256" key="1">
    <source>
        <dbReference type="ARBA" id="ARBA00004255"/>
    </source>
</evidence>
<evidence type="ECO:0000256" key="3">
    <source>
        <dbReference type="ARBA" id="ARBA00023121"/>
    </source>
</evidence>
<dbReference type="InterPro" id="IPR038261">
    <property type="entry name" value="GPP34-like_sf"/>
</dbReference>
<keyword evidence="6" id="KW-1185">Reference proteome</keyword>
<keyword evidence="2" id="KW-0333">Golgi apparatus</keyword>
<evidence type="ECO:0008006" key="7">
    <source>
        <dbReference type="Google" id="ProtNLM"/>
    </source>
</evidence>
<keyword evidence="3" id="KW-0446">Lipid-binding</keyword>
<evidence type="ECO:0000256" key="2">
    <source>
        <dbReference type="ARBA" id="ARBA00023034"/>
    </source>
</evidence>
<gene>
    <name evidence="5" type="ORF">Pma05_66860</name>
</gene>
<accession>A0ABQ4EZL4</accession>
<dbReference type="InterPro" id="IPR008628">
    <property type="entry name" value="GPP34-like"/>
</dbReference>
<dbReference type="Proteomes" id="UP000621500">
    <property type="component" value="Unassembled WGS sequence"/>
</dbReference>
<protein>
    <recommendedName>
        <fullName evidence="7">GPP34 family phosphoprotein</fullName>
    </recommendedName>
</protein>
<sequence>MMRLADDFWRLSHHDVSGKPRLNGRAAGLGLAAALLAELMWAGKIDVRDGTLWVVDKRPPADVLEHTVLEQLLAEPQHTTVRIWLDFLAKDAVEQVAQRLWRAGHLRKETSWRLLRPAGVRWVPVDWNAAHWPTARLSIHLRDRTPMKPADAFLASLAAATGFDEDLLEDAPAAGREYLRYLTATAAPPLRELLVRTEAAVGESVLSYRS</sequence>